<sequence>MKLQVLLLFTVITATSAEGAEFLETHLEENGARLTLTRSDGSNFPAPRIEDQDGFSKPAVSANKRYAGWLAMYRNQGTSYPQPILLAVLGPESRLRRFTGDFGMIYGWCFTGDSRSVVYQYQFPHGVSPIGFEMWRLADGKLQRKIQIAPIAPDANEDEVIGGSAPAWTQCAQASSIAE</sequence>
<dbReference type="EMBL" id="LUUK01000177">
    <property type="protein sequence ID" value="OAI17449.1"/>
    <property type="molecule type" value="Genomic_DNA"/>
</dbReference>
<dbReference type="AlphaFoldDB" id="A0A177NJS7"/>
<protein>
    <submittedName>
        <fullName evidence="1">Uncharacterized protein</fullName>
    </submittedName>
</protein>
<evidence type="ECO:0000313" key="2">
    <source>
        <dbReference type="Proteomes" id="UP000077628"/>
    </source>
</evidence>
<dbReference type="OrthoDB" id="9154825at2"/>
<name>A0A177NJS7_9GAMM</name>
<evidence type="ECO:0000313" key="1">
    <source>
        <dbReference type="EMBL" id="OAI17449.1"/>
    </source>
</evidence>
<reference evidence="2" key="1">
    <citation type="submission" date="2016-03" db="EMBL/GenBank/DDBJ databases">
        <authorList>
            <person name="Heylen K."/>
            <person name="De Vos P."/>
            <person name="Vekeman B."/>
        </authorList>
    </citation>
    <scope>NUCLEOTIDE SEQUENCE [LARGE SCALE GENOMIC DNA]</scope>
    <source>
        <strain evidence="2">R-45383</strain>
    </source>
</reference>
<accession>A0A177NJS7</accession>
<keyword evidence="2" id="KW-1185">Reference proteome</keyword>
<dbReference type="RefSeq" id="WP_064029273.1">
    <property type="nucleotide sequence ID" value="NZ_LUUK01000177.1"/>
</dbReference>
<dbReference type="Proteomes" id="UP000077628">
    <property type="component" value="Unassembled WGS sequence"/>
</dbReference>
<gene>
    <name evidence="1" type="ORF">A1355_07330</name>
</gene>
<organism evidence="1 2">
    <name type="scientific">Methylomonas koyamae</name>
    <dbReference type="NCBI Taxonomy" id="702114"/>
    <lineage>
        <taxon>Bacteria</taxon>
        <taxon>Pseudomonadati</taxon>
        <taxon>Pseudomonadota</taxon>
        <taxon>Gammaproteobacteria</taxon>
        <taxon>Methylococcales</taxon>
        <taxon>Methylococcaceae</taxon>
        <taxon>Methylomonas</taxon>
    </lineage>
</organism>
<proteinExistence type="predicted"/>
<comment type="caution">
    <text evidence="1">The sequence shown here is derived from an EMBL/GenBank/DDBJ whole genome shotgun (WGS) entry which is preliminary data.</text>
</comment>